<dbReference type="CDD" id="cd17328">
    <property type="entry name" value="MFS_spinster_like"/>
    <property type="match status" value="1"/>
</dbReference>
<comment type="subcellular location">
    <subcellularLocation>
        <location evidence="1">Membrane</location>
        <topology evidence="1">Multi-pass membrane protein</topology>
    </subcellularLocation>
</comment>
<dbReference type="Pfam" id="PF07690">
    <property type="entry name" value="MFS_1"/>
    <property type="match status" value="1"/>
</dbReference>
<feature type="transmembrane region" description="Helical" evidence="6">
    <location>
        <begin position="328"/>
        <end position="351"/>
    </location>
</feature>
<protein>
    <submittedName>
        <fullName evidence="8">MFS transporter</fullName>
    </submittedName>
</protein>
<evidence type="ECO:0000256" key="5">
    <source>
        <dbReference type="ARBA" id="ARBA00023136"/>
    </source>
</evidence>
<feature type="transmembrane region" description="Helical" evidence="6">
    <location>
        <begin position="157"/>
        <end position="177"/>
    </location>
</feature>
<dbReference type="PROSITE" id="PS50850">
    <property type="entry name" value="MFS"/>
    <property type="match status" value="1"/>
</dbReference>
<evidence type="ECO:0000256" key="2">
    <source>
        <dbReference type="ARBA" id="ARBA00022448"/>
    </source>
</evidence>
<feature type="transmembrane region" description="Helical" evidence="6">
    <location>
        <begin position="29"/>
        <end position="46"/>
    </location>
</feature>
<feature type="transmembrane region" description="Helical" evidence="6">
    <location>
        <begin position="272"/>
        <end position="290"/>
    </location>
</feature>
<dbReference type="Proteomes" id="UP000677668">
    <property type="component" value="Chromosome 1"/>
</dbReference>
<feature type="transmembrane region" description="Helical" evidence="6">
    <location>
        <begin position="363"/>
        <end position="386"/>
    </location>
</feature>
<accession>A0ABX8B020</accession>
<dbReference type="InterPro" id="IPR036259">
    <property type="entry name" value="MFS_trans_sf"/>
</dbReference>
<dbReference type="EMBL" id="CP072642">
    <property type="protein sequence ID" value="QUV93442.1"/>
    <property type="molecule type" value="Genomic_DNA"/>
</dbReference>
<feature type="transmembrane region" description="Helical" evidence="6">
    <location>
        <begin position="302"/>
        <end position="322"/>
    </location>
</feature>
<evidence type="ECO:0000256" key="4">
    <source>
        <dbReference type="ARBA" id="ARBA00022989"/>
    </source>
</evidence>
<gene>
    <name evidence="8" type="ORF">J8C05_08685</name>
</gene>
<evidence type="ECO:0000313" key="9">
    <source>
        <dbReference type="Proteomes" id="UP000677668"/>
    </source>
</evidence>
<feature type="transmembrane region" description="Helical" evidence="6">
    <location>
        <begin position="183"/>
        <end position="206"/>
    </location>
</feature>
<evidence type="ECO:0000313" key="8">
    <source>
        <dbReference type="EMBL" id="QUV93442.1"/>
    </source>
</evidence>
<dbReference type="SUPFAM" id="SSF103473">
    <property type="entry name" value="MFS general substrate transporter"/>
    <property type="match status" value="1"/>
</dbReference>
<dbReference type="InterPro" id="IPR020846">
    <property type="entry name" value="MFS_dom"/>
</dbReference>
<evidence type="ECO:0000259" key="7">
    <source>
        <dbReference type="PROSITE" id="PS50850"/>
    </source>
</evidence>
<organism evidence="8 9">
    <name type="scientific">Chloracidobacterium sp. N</name>
    <dbReference type="NCBI Taxonomy" id="2821540"/>
    <lineage>
        <taxon>Bacteria</taxon>
        <taxon>Pseudomonadati</taxon>
        <taxon>Acidobacteriota</taxon>
        <taxon>Terriglobia</taxon>
        <taxon>Terriglobales</taxon>
        <taxon>Acidobacteriaceae</taxon>
        <taxon>Chloracidobacterium</taxon>
        <taxon>Chloracidobacterium aggregatum</taxon>
    </lineage>
</organism>
<feature type="domain" description="Major facilitator superfamily (MFS) profile" evidence="7">
    <location>
        <begin position="33"/>
        <end position="429"/>
    </location>
</feature>
<dbReference type="Gene3D" id="1.20.1250.20">
    <property type="entry name" value="MFS general substrate transporter like domains"/>
    <property type="match status" value="1"/>
</dbReference>
<reference evidence="8 9" key="1">
    <citation type="submission" date="2021-03" db="EMBL/GenBank/DDBJ databases">
        <title>Genomic and phenotypic characterization of Chloracidobacterium isolates provides evidence for multiple species.</title>
        <authorList>
            <person name="Saini M.K."/>
            <person name="Costas A.M.G."/>
            <person name="Tank M."/>
            <person name="Bryant D.A."/>
        </authorList>
    </citation>
    <scope>NUCLEOTIDE SEQUENCE [LARGE SCALE GENOMIC DNA]</scope>
    <source>
        <strain evidence="8 9">N</strain>
    </source>
</reference>
<keyword evidence="4 6" id="KW-1133">Transmembrane helix</keyword>
<feature type="transmembrane region" description="Helical" evidence="6">
    <location>
        <begin position="406"/>
        <end position="428"/>
    </location>
</feature>
<keyword evidence="2" id="KW-0813">Transport</keyword>
<dbReference type="PANTHER" id="PTHR23505">
    <property type="entry name" value="SPINSTER"/>
    <property type="match status" value="1"/>
</dbReference>
<dbReference type="InterPro" id="IPR044770">
    <property type="entry name" value="MFS_spinster-like"/>
</dbReference>
<keyword evidence="5 6" id="KW-0472">Membrane</keyword>
<keyword evidence="9" id="KW-1185">Reference proteome</keyword>
<feature type="transmembrane region" description="Helical" evidence="6">
    <location>
        <begin position="227"/>
        <end position="252"/>
    </location>
</feature>
<proteinExistence type="predicted"/>
<feature type="transmembrane region" description="Helical" evidence="6">
    <location>
        <begin position="99"/>
        <end position="118"/>
    </location>
</feature>
<keyword evidence="3 6" id="KW-0812">Transmembrane</keyword>
<dbReference type="RefSeq" id="WP_211421822.1">
    <property type="nucleotide sequence ID" value="NZ_CP072642.1"/>
</dbReference>
<feature type="transmembrane region" description="Helical" evidence="6">
    <location>
        <begin position="66"/>
        <end position="87"/>
    </location>
</feature>
<evidence type="ECO:0000256" key="3">
    <source>
        <dbReference type="ARBA" id="ARBA00022692"/>
    </source>
</evidence>
<dbReference type="PANTHER" id="PTHR23505:SF79">
    <property type="entry name" value="PROTEIN SPINSTER"/>
    <property type="match status" value="1"/>
</dbReference>
<name>A0ABX8B020_9BACT</name>
<evidence type="ECO:0000256" key="6">
    <source>
        <dbReference type="SAM" id="Phobius"/>
    </source>
</evidence>
<dbReference type="InterPro" id="IPR011701">
    <property type="entry name" value="MFS"/>
</dbReference>
<evidence type="ECO:0000256" key="1">
    <source>
        <dbReference type="ARBA" id="ARBA00004141"/>
    </source>
</evidence>
<sequence>MSHVPAPHRVAPATTDAADAGASASASRYAWYILFILTLVQVVNYVDRQIIPPLLKPIQDELNLSNTAVGFLGTAFMLVHSLAAIPLGVLADRVARRKIIAAGVGFWSLATAGAGFASSYSHLLLARGAVGVGEAAYAPAATSLLSDMFPARMWAKVIGIFNLGLVIGAAVGLVLGGVLSEKIGWRACFFVVGLPGLLLTVVVWLFREPPRSHLTEPPKWADMVQVLHIKSFWLVIAGAASVTFAAGALVHFLPKLVTEVYAVPSSQAAVRLTPIVIAAFLGVIAGGVIADWLQQRFAAGRALTMAVAFLLGAPFLYWGLYAPTLGQFITAGFIATFFMSFYHGPVAAIVTDLVPASLRATAIAFYMFAIHILGDMPSPVIVGFLSDVIAGEQASAAVMTEALRQAMLLCVAATALSGIIFAGVSPVLRRRAVAIEPVSA</sequence>